<protein>
    <recommendedName>
        <fullName evidence="3">Transposase</fullName>
    </recommendedName>
</protein>
<accession>A0ABP6S533</accession>
<keyword evidence="2" id="KW-1185">Reference proteome</keyword>
<sequence>MRHKRWSVSRKLPLAEGETSRTACARTVLRCAVDEETGDLLSPARANGHLPKNAFALEDVPRAARMLQRRLARLSTATSIRPDANNC</sequence>
<organism evidence="1 2">
    <name type="scientific">Streptomyces sannanensis</name>
    <dbReference type="NCBI Taxonomy" id="285536"/>
    <lineage>
        <taxon>Bacteria</taxon>
        <taxon>Bacillati</taxon>
        <taxon>Actinomycetota</taxon>
        <taxon>Actinomycetes</taxon>
        <taxon>Kitasatosporales</taxon>
        <taxon>Streptomycetaceae</taxon>
        <taxon>Streptomyces</taxon>
    </lineage>
</organism>
<proteinExistence type="predicted"/>
<dbReference type="RefSeq" id="WP_345034395.1">
    <property type="nucleotide sequence ID" value="NZ_BAAAYL010000001.1"/>
</dbReference>
<dbReference type="EMBL" id="BAAAYL010000001">
    <property type="protein sequence ID" value="GAA3368321.1"/>
    <property type="molecule type" value="Genomic_DNA"/>
</dbReference>
<evidence type="ECO:0000313" key="1">
    <source>
        <dbReference type="EMBL" id="GAA3368321.1"/>
    </source>
</evidence>
<evidence type="ECO:0000313" key="2">
    <source>
        <dbReference type="Proteomes" id="UP001499990"/>
    </source>
</evidence>
<gene>
    <name evidence="1" type="ORF">GCM10020367_06220</name>
</gene>
<name>A0ABP6S533_9ACTN</name>
<reference evidence="2" key="1">
    <citation type="journal article" date="2019" name="Int. J. Syst. Evol. Microbiol.">
        <title>The Global Catalogue of Microorganisms (GCM) 10K type strain sequencing project: providing services to taxonomists for standard genome sequencing and annotation.</title>
        <authorList>
            <consortium name="The Broad Institute Genomics Platform"/>
            <consortium name="The Broad Institute Genome Sequencing Center for Infectious Disease"/>
            <person name="Wu L."/>
            <person name="Ma J."/>
        </authorList>
    </citation>
    <scope>NUCLEOTIDE SEQUENCE [LARGE SCALE GENOMIC DNA]</scope>
    <source>
        <strain evidence="2">JCM 9651</strain>
    </source>
</reference>
<comment type="caution">
    <text evidence="1">The sequence shown here is derived from an EMBL/GenBank/DDBJ whole genome shotgun (WGS) entry which is preliminary data.</text>
</comment>
<dbReference type="Proteomes" id="UP001499990">
    <property type="component" value="Unassembled WGS sequence"/>
</dbReference>
<evidence type="ECO:0008006" key="3">
    <source>
        <dbReference type="Google" id="ProtNLM"/>
    </source>
</evidence>